<gene>
    <name evidence="2" type="ORF">QUF89_20125</name>
</gene>
<name>A0AAW7ILX4_9BACI</name>
<proteinExistence type="predicted"/>
<feature type="region of interest" description="Disordered" evidence="1">
    <location>
        <begin position="29"/>
        <end position="48"/>
    </location>
</feature>
<sequence>MSLKAIEMQIAIPRTQDAGKIQEQNQQKNLIQQDQAAHQVQKDSERKQRTVVGEERKLPAHFYEKALFVKIFVFKTKLFKVDWSGSARLLREQRDR</sequence>
<evidence type="ECO:0000313" key="2">
    <source>
        <dbReference type="EMBL" id="MDM5454434.1"/>
    </source>
</evidence>
<accession>A0AAW7ILX4</accession>
<evidence type="ECO:0000313" key="3">
    <source>
        <dbReference type="Proteomes" id="UP001234602"/>
    </source>
</evidence>
<dbReference type="AlphaFoldDB" id="A0AAW7ILX4"/>
<evidence type="ECO:0000256" key="1">
    <source>
        <dbReference type="SAM" id="MobiDB-lite"/>
    </source>
</evidence>
<reference evidence="2" key="1">
    <citation type="submission" date="2023-06" db="EMBL/GenBank/DDBJ databases">
        <title>Comparative genomics of Bacillaceae isolates and their secondary metabolite potential.</title>
        <authorList>
            <person name="Song L."/>
            <person name="Nielsen L.J."/>
            <person name="Mohite O."/>
            <person name="Xu X."/>
            <person name="Weber T."/>
            <person name="Kovacs A.T."/>
        </authorList>
    </citation>
    <scope>NUCLEOTIDE SEQUENCE</scope>
    <source>
        <strain evidence="2">D8_B_37</strain>
    </source>
</reference>
<organism evidence="2 3">
    <name type="scientific">Peribacillus simplex</name>
    <dbReference type="NCBI Taxonomy" id="1478"/>
    <lineage>
        <taxon>Bacteria</taxon>
        <taxon>Bacillati</taxon>
        <taxon>Bacillota</taxon>
        <taxon>Bacilli</taxon>
        <taxon>Bacillales</taxon>
        <taxon>Bacillaceae</taxon>
        <taxon>Peribacillus</taxon>
    </lineage>
</organism>
<dbReference type="Proteomes" id="UP001234602">
    <property type="component" value="Unassembled WGS sequence"/>
</dbReference>
<dbReference type="EMBL" id="JAUCEY010000008">
    <property type="protein sequence ID" value="MDM5454434.1"/>
    <property type="molecule type" value="Genomic_DNA"/>
</dbReference>
<dbReference type="RefSeq" id="WP_289320695.1">
    <property type="nucleotide sequence ID" value="NZ_JAUCEY010000008.1"/>
</dbReference>
<protein>
    <submittedName>
        <fullName evidence="2">Uncharacterized protein</fullName>
    </submittedName>
</protein>
<comment type="caution">
    <text evidence="2">The sequence shown here is derived from an EMBL/GenBank/DDBJ whole genome shotgun (WGS) entry which is preliminary data.</text>
</comment>